<proteinExistence type="predicted"/>
<name>Q3BZF4_XANE5</name>
<evidence type="ECO:0000256" key="1">
    <source>
        <dbReference type="SAM" id="MobiDB-lite"/>
    </source>
</evidence>
<protein>
    <recommendedName>
        <fullName evidence="4">Rad50/SbcC-type AAA domain-containing protein</fullName>
    </recommendedName>
</protein>
<evidence type="ECO:0000313" key="3">
    <source>
        <dbReference type="Proteomes" id="UP000007069"/>
    </source>
</evidence>
<sequence length="233" mass="24601">MLYSENGIPDPEGRIAKPLSQDQVPAAAVPGDVVLLHTMKHLQHVNAIASDQSIMMAPSGVTVIYGDNGSGKSGYSRVLKRACRARDQSEPIHPNANLPASQGGVAQATFEISVNGTNQEIVWRLDAAPPAGLSSIAVFDARCAKSYLEQENDFSYVPYGLDVFGSLARLSQRLKLKVDQQILAGAVDLGVFAHLRGETAVGKQIAALTAKSKPEAIESLATLRDGLINGVGG</sequence>
<dbReference type="Proteomes" id="UP000007069">
    <property type="component" value="Chromosome"/>
</dbReference>
<dbReference type="EMBL" id="AM039952">
    <property type="protein sequence ID" value="CAJ21759.1"/>
    <property type="molecule type" value="Genomic_DNA"/>
</dbReference>
<feature type="region of interest" description="Disordered" evidence="1">
    <location>
        <begin position="1"/>
        <end position="21"/>
    </location>
</feature>
<dbReference type="HOGENOM" id="CLU_1189520_0_0_6"/>
<accession>Q3BZF4</accession>
<dbReference type="KEGG" id="xcv:XCV0128"/>
<gene>
    <name evidence="2" type="ordered locus">XCV0128</name>
</gene>
<organism evidence="3">
    <name type="scientific">Xanthomonas euvesicatoria pv. vesicatoria (strain 85-10)</name>
    <name type="common">Xanthomonas campestris pv. vesicatoria</name>
    <dbReference type="NCBI Taxonomy" id="316273"/>
    <lineage>
        <taxon>Bacteria</taxon>
        <taxon>Pseudomonadati</taxon>
        <taxon>Pseudomonadota</taxon>
        <taxon>Gammaproteobacteria</taxon>
        <taxon>Lysobacterales</taxon>
        <taxon>Lysobacteraceae</taxon>
        <taxon>Xanthomonas</taxon>
    </lineage>
</organism>
<evidence type="ECO:0000313" key="2">
    <source>
        <dbReference type="EMBL" id="CAJ21759.1"/>
    </source>
</evidence>
<reference evidence="2 3" key="1">
    <citation type="journal article" date="2005" name="J. Bacteriol.">
        <title>Insights into genome plasticity and pathogenicity of the plant pathogenic Bacterium Xanthomonas campestris pv. vesicatoria revealed by the complete genome sequence.</title>
        <authorList>
            <person name="Thieme F."/>
            <person name="Koebnik R."/>
            <person name="Bekel T."/>
            <person name="Berger C."/>
            <person name="Boch J."/>
            <person name="Buettner D."/>
            <person name="Caldana C."/>
            <person name="Gaigalat L."/>
            <person name="Goesmann A."/>
            <person name="Kay S."/>
            <person name="Kirchner O."/>
            <person name="Lanz C."/>
            <person name="Linke B."/>
            <person name="McHardy A.C."/>
            <person name="Meyer F."/>
            <person name="Mittenhuber G."/>
            <person name="Nies D.H."/>
            <person name="Niesbach-Kloesgen U."/>
            <person name="Patschkowski T."/>
            <person name="Rueckert C."/>
            <person name="Rupp O."/>
            <person name="Schneicker S."/>
            <person name="Schuster S.C."/>
            <person name="Vorhoelter F.J."/>
            <person name="Weber E."/>
            <person name="Puehler A."/>
            <person name="Bonas U."/>
            <person name="Bartels D."/>
            <person name="Kaiser O."/>
        </authorList>
    </citation>
    <scope>NUCLEOTIDE SEQUENCE [LARGE SCALE GENOMIC DNA]</scope>
    <source>
        <strain evidence="2 3">85-10</strain>
    </source>
</reference>
<evidence type="ECO:0008006" key="4">
    <source>
        <dbReference type="Google" id="ProtNLM"/>
    </source>
</evidence>
<dbReference type="AlphaFoldDB" id="Q3BZF4"/>
<dbReference type="eggNOG" id="COG0497">
    <property type="taxonomic scope" value="Bacteria"/>
</dbReference>